<feature type="signal peptide" evidence="1">
    <location>
        <begin position="1"/>
        <end position="21"/>
    </location>
</feature>
<dbReference type="OrthoDB" id="1141916at2"/>
<dbReference type="Proteomes" id="UP000184462">
    <property type="component" value="Unassembled WGS sequence"/>
</dbReference>
<accession>A0A1M4U772</accession>
<dbReference type="STRING" id="1155689.SAMN05444278_102212"/>
<evidence type="ECO:0000313" key="2">
    <source>
        <dbReference type="EMBL" id="SHE52494.1"/>
    </source>
</evidence>
<feature type="chain" id="PRO_5012522099" evidence="1">
    <location>
        <begin position="22"/>
        <end position="338"/>
    </location>
</feature>
<dbReference type="EMBL" id="FQTW01000002">
    <property type="protein sequence ID" value="SHE52494.1"/>
    <property type="molecule type" value="Genomic_DNA"/>
</dbReference>
<sequence>MKFKANFIGLSFLLFSVTVSAQSNILNAEKPSEIEDLAAQQKRFDDDKPLPYGYVGDRDILWSKVVWERIDLNQKINFPLLYPTQDNSVSSNRKSLFATLVEAIERGAKNPDDSLGITEVYATSYFNKKRDFKEIQDATKAIFLPNAAGSILGQYGITGTEAVETFKTRSLAGELENYPELYPQELIKKMKPYLVATEITAADIKEYFIKGMWYFDKRQGEMKYRLLGIAPAGYDIQSQNPTYSGEPQIIPYFWVWFSDARQVLHTSKVLNPQNSAMPISFDHLLNSRRFNSFIYKTENVYEDRKVTDYINDNAQMQLLEARRLKEEIRNFELDMWNY</sequence>
<organism evidence="2 3">
    <name type="scientific">Psychroflexus salarius</name>
    <dbReference type="NCBI Taxonomy" id="1155689"/>
    <lineage>
        <taxon>Bacteria</taxon>
        <taxon>Pseudomonadati</taxon>
        <taxon>Bacteroidota</taxon>
        <taxon>Flavobacteriia</taxon>
        <taxon>Flavobacteriales</taxon>
        <taxon>Flavobacteriaceae</taxon>
        <taxon>Psychroflexus</taxon>
    </lineage>
</organism>
<dbReference type="Pfam" id="PF19841">
    <property type="entry name" value="GldN"/>
    <property type="match status" value="1"/>
</dbReference>
<protein>
    <submittedName>
        <fullName evidence="2">Protein involved in gliding motility GldN</fullName>
    </submittedName>
</protein>
<keyword evidence="1" id="KW-0732">Signal</keyword>
<dbReference type="RefSeq" id="WP_073192263.1">
    <property type="nucleotide sequence ID" value="NZ_FQTW01000002.1"/>
</dbReference>
<dbReference type="AlphaFoldDB" id="A0A1M4U772"/>
<reference evidence="2 3" key="1">
    <citation type="submission" date="2016-11" db="EMBL/GenBank/DDBJ databases">
        <authorList>
            <person name="Jaros S."/>
            <person name="Januszkiewicz K."/>
            <person name="Wedrychowicz H."/>
        </authorList>
    </citation>
    <scope>NUCLEOTIDE SEQUENCE [LARGE SCALE GENOMIC DNA]</scope>
    <source>
        <strain evidence="2 3">DSM 25661</strain>
    </source>
</reference>
<name>A0A1M4U772_9FLAO</name>
<evidence type="ECO:0000256" key="1">
    <source>
        <dbReference type="SAM" id="SignalP"/>
    </source>
</evidence>
<dbReference type="InterPro" id="IPR019847">
    <property type="entry name" value="Gliding_motility_assoc_GldN"/>
</dbReference>
<gene>
    <name evidence="2" type="ORF">SAMN05444278_102212</name>
</gene>
<proteinExistence type="predicted"/>
<keyword evidence="3" id="KW-1185">Reference proteome</keyword>
<evidence type="ECO:0000313" key="3">
    <source>
        <dbReference type="Proteomes" id="UP000184462"/>
    </source>
</evidence>
<dbReference type="NCBIfam" id="TIGR03523">
    <property type="entry name" value="GldN"/>
    <property type="match status" value="1"/>
</dbReference>